<organism evidence="1 2">
    <name type="scientific">Asanoa ishikariensis</name>
    <dbReference type="NCBI Taxonomy" id="137265"/>
    <lineage>
        <taxon>Bacteria</taxon>
        <taxon>Bacillati</taxon>
        <taxon>Actinomycetota</taxon>
        <taxon>Actinomycetes</taxon>
        <taxon>Micromonosporales</taxon>
        <taxon>Micromonosporaceae</taxon>
        <taxon>Asanoa</taxon>
    </lineage>
</organism>
<protein>
    <submittedName>
        <fullName evidence="1">Uncharacterized protein</fullName>
    </submittedName>
</protein>
<dbReference type="EMBL" id="FNQB01000001">
    <property type="protein sequence ID" value="SDY91050.1"/>
    <property type="molecule type" value="Genomic_DNA"/>
</dbReference>
<dbReference type="Proteomes" id="UP000199632">
    <property type="component" value="Unassembled WGS sequence"/>
</dbReference>
<gene>
    <name evidence="1" type="ORF">SAMN05421684_2242</name>
</gene>
<dbReference type="AlphaFoldDB" id="A0A1H3NQU1"/>
<proteinExistence type="predicted"/>
<accession>A0A1H3NQU1</accession>
<keyword evidence="2" id="KW-1185">Reference proteome</keyword>
<sequence>MGVWWRDSPAKLVELLRRRGLDPDRVDDVEAAWQAFREFLAVPVDGLEADPDADSDGWIIQWGRYSWHDNLPSLGFTRQFGVGDHQPEYWQVSLELVFSDGPAIDQLHAQDTGFDFSAQGQEQDAALSEAERELHHDPALQALWKSTPTRSAITLERAG</sequence>
<dbReference type="RefSeq" id="WP_090789871.1">
    <property type="nucleotide sequence ID" value="NZ_BOND01000026.1"/>
</dbReference>
<dbReference type="STRING" id="137265.SAMN05421684_2242"/>
<evidence type="ECO:0000313" key="2">
    <source>
        <dbReference type="Proteomes" id="UP000199632"/>
    </source>
</evidence>
<dbReference type="OrthoDB" id="3298357at2"/>
<reference evidence="2" key="1">
    <citation type="submission" date="2016-10" db="EMBL/GenBank/DDBJ databases">
        <authorList>
            <person name="Varghese N."/>
            <person name="Submissions S."/>
        </authorList>
    </citation>
    <scope>NUCLEOTIDE SEQUENCE [LARGE SCALE GENOMIC DNA]</scope>
    <source>
        <strain evidence="2">DSM 44718</strain>
    </source>
</reference>
<name>A0A1H3NQU1_9ACTN</name>
<evidence type="ECO:0000313" key="1">
    <source>
        <dbReference type="EMBL" id="SDY91050.1"/>
    </source>
</evidence>